<protein>
    <submittedName>
        <fullName evidence="2">Alpha/beta hydrolase family</fullName>
    </submittedName>
</protein>
<sequence>MGTADDYIYNLLVDAYNIRKEKNETVTIKASDGINLVGHYYERDKNAPLIIFFHGLWSNGYVSGEPTYKITKNQGWNLLLVSMRAHDESEGEFSTLGVIEQYDCKAWANWAVERFGEEKSVFFMGVSTGASIAMMSSNLGLPKSVRGIIDDCGFTSTMEMIDVNCKSHLPDYIPTRMFDFFVEMGTSVWGHFCISKADACKAVSQTDIPILIIHGDRDTQAPLSMAYRLYDSCSSEKQLYVVHGANHADNYRKDPEGYENVIAQFVEEHSGALKKEY</sequence>
<feature type="domain" description="Peptidase S9 prolyl oligopeptidase catalytic" evidence="1">
    <location>
        <begin position="96"/>
        <end position="260"/>
    </location>
</feature>
<keyword evidence="2" id="KW-0378">Hydrolase</keyword>
<evidence type="ECO:0000313" key="3">
    <source>
        <dbReference type="Proteomes" id="UP000095649"/>
    </source>
</evidence>
<organism evidence="2 3">
    <name type="scientific">Faecalibacterium prausnitzii</name>
    <dbReference type="NCBI Taxonomy" id="853"/>
    <lineage>
        <taxon>Bacteria</taxon>
        <taxon>Bacillati</taxon>
        <taxon>Bacillota</taxon>
        <taxon>Clostridia</taxon>
        <taxon>Eubacteriales</taxon>
        <taxon>Oscillospiraceae</taxon>
        <taxon>Faecalibacterium</taxon>
    </lineage>
</organism>
<name>A0A173SK55_9FIRM</name>
<dbReference type="InterPro" id="IPR029058">
    <property type="entry name" value="AB_hydrolase_fold"/>
</dbReference>
<evidence type="ECO:0000313" key="2">
    <source>
        <dbReference type="EMBL" id="CUM90059.1"/>
    </source>
</evidence>
<dbReference type="Pfam" id="PF00326">
    <property type="entry name" value="Peptidase_S9"/>
    <property type="match status" value="1"/>
</dbReference>
<accession>A0A173SK55</accession>
<dbReference type="PANTHER" id="PTHR43358:SF4">
    <property type="entry name" value="ALPHA_BETA HYDROLASE FOLD-1 DOMAIN-CONTAINING PROTEIN"/>
    <property type="match status" value="1"/>
</dbReference>
<dbReference type="SUPFAM" id="SSF53474">
    <property type="entry name" value="alpha/beta-Hydrolases"/>
    <property type="match status" value="1"/>
</dbReference>
<dbReference type="GO" id="GO:0006508">
    <property type="term" value="P:proteolysis"/>
    <property type="evidence" value="ECO:0007669"/>
    <property type="project" value="InterPro"/>
</dbReference>
<dbReference type="InterPro" id="IPR001375">
    <property type="entry name" value="Peptidase_S9_cat"/>
</dbReference>
<dbReference type="GO" id="GO:0008236">
    <property type="term" value="F:serine-type peptidase activity"/>
    <property type="evidence" value="ECO:0007669"/>
    <property type="project" value="InterPro"/>
</dbReference>
<reference evidence="2 3" key="1">
    <citation type="submission" date="2015-09" db="EMBL/GenBank/DDBJ databases">
        <authorList>
            <consortium name="Pathogen Informatics"/>
        </authorList>
    </citation>
    <scope>NUCLEOTIDE SEQUENCE [LARGE SCALE GENOMIC DNA]</scope>
    <source>
        <strain evidence="2 3">2789STDY5834970</strain>
    </source>
</reference>
<dbReference type="InterPro" id="IPR052920">
    <property type="entry name" value="DNA-binding_regulatory"/>
</dbReference>
<proteinExistence type="predicted"/>
<dbReference type="PANTHER" id="PTHR43358">
    <property type="entry name" value="ALPHA/BETA-HYDROLASE"/>
    <property type="match status" value="1"/>
</dbReference>
<gene>
    <name evidence="2" type="ORF">ERS852582_01056</name>
</gene>
<dbReference type="EMBL" id="CYXN01000005">
    <property type="protein sequence ID" value="CUM90059.1"/>
    <property type="molecule type" value="Genomic_DNA"/>
</dbReference>
<dbReference type="Gene3D" id="3.40.50.1820">
    <property type="entry name" value="alpha/beta hydrolase"/>
    <property type="match status" value="1"/>
</dbReference>
<dbReference type="AlphaFoldDB" id="A0A173SK55"/>
<evidence type="ECO:0000259" key="1">
    <source>
        <dbReference type="Pfam" id="PF00326"/>
    </source>
</evidence>
<dbReference type="Proteomes" id="UP000095649">
    <property type="component" value="Unassembled WGS sequence"/>
</dbReference>